<comment type="caution">
    <text evidence="1">The sequence shown here is derived from an EMBL/GenBank/DDBJ whole genome shotgun (WGS) entry which is preliminary data.</text>
</comment>
<name>A0AAV4BZM6_9GAST</name>
<gene>
    <name evidence="1" type="ORF">PoB_005109100</name>
</gene>
<dbReference type="Proteomes" id="UP000735302">
    <property type="component" value="Unassembled WGS sequence"/>
</dbReference>
<accession>A0AAV4BZM6</accession>
<evidence type="ECO:0000313" key="1">
    <source>
        <dbReference type="EMBL" id="GFO24586.1"/>
    </source>
</evidence>
<organism evidence="1 2">
    <name type="scientific">Plakobranchus ocellatus</name>
    <dbReference type="NCBI Taxonomy" id="259542"/>
    <lineage>
        <taxon>Eukaryota</taxon>
        <taxon>Metazoa</taxon>
        <taxon>Spiralia</taxon>
        <taxon>Lophotrochozoa</taxon>
        <taxon>Mollusca</taxon>
        <taxon>Gastropoda</taxon>
        <taxon>Heterobranchia</taxon>
        <taxon>Euthyneura</taxon>
        <taxon>Panpulmonata</taxon>
        <taxon>Sacoglossa</taxon>
        <taxon>Placobranchoidea</taxon>
        <taxon>Plakobranchidae</taxon>
        <taxon>Plakobranchus</taxon>
    </lineage>
</organism>
<dbReference type="AlphaFoldDB" id="A0AAV4BZM6"/>
<evidence type="ECO:0000313" key="2">
    <source>
        <dbReference type="Proteomes" id="UP000735302"/>
    </source>
</evidence>
<keyword evidence="2" id="KW-1185">Reference proteome</keyword>
<reference evidence="1 2" key="1">
    <citation type="journal article" date="2021" name="Elife">
        <title>Chloroplast acquisition without the gene transfer in kleptoplastic sea slugs, Plakobranchus ocellatus.</title>
        <authorList>
            <person name="Maeda T."/>
            <person name="Takahashi S."/>
            <person name="Yoshida T."/>
            <person name="Shimamura S."/>
            <person name="Takaki Y."/>
            <person name="Nagai Y."/>
            <person name="Toyoda A."/>
            <person name="Suzuki Y."/>
            <person name="Arimoto A."/>
            <person name="Ishii H."/>
            <person name="Satoh N."/>
            <person name="Nishiyama T."/>
            <person name="Hasebe M."/>
            <person name="Maruyama T."/>
            <person name="Minagawa J."/>
            <person name="Obokata J."/>
            <person name="Shigenobu S."/>
        </authorList>
    </citation>
    <scope>NUCLEOTIDE SEQUENCE [LARGE SCALE GENOMIC DNA]</scope>
</reference>
<sequence>MNKASLINKFRLSELVLCYGKISFGSPFPTWERKDANPRLTFPYKSKNAAVYVAPNSPRAWLERREGMKEETRTGIGLMSGVSSKSEYALCRSVAESEGDMYVPRPFSCSKGQAALWKVLHNIWQCSPKRVIV</sequence>
<proteinExistence type="predicted"/>
<dbReference type="EMBL" id="BLXT01005617">
    <property type="protein sequence ID" value="GFO24586.1"/>
    <property type="molecule type" value="Genomic_DNA"/>
</dbReference>
<protein>
    <submittedName>
        <fullName evidence="1">Uncharacterized protein</fullName>
    </submittedName>
</protein>